<dbReference type="OMA" id="VYSACET"/>
<evidence type="ECO:0000313" key="6">
    <source>
        <dbReference type="EMBL" id="KNC55219.1"/>
    </source>
</evidence>
<dbReference type="Pfam" id="PF00106">
    <property type="entry name" value="adh_short"/>
    <property type="match status" value="1"/>
</dbReference>
<feature type="domain" description="Carrier" evidence="5">
    <location>
        <begin position="598"/>
        <end position="675"/>
    </location>
</feature>
<dbReference type="GO" id="GO:0016616">
    <property type="term" value="F:oxidoreductase activity, acting on the CH-OH group of donors, NAD or NADP as acceptor"/>
    <property type="evidence" value="ECO:0007669"/>
    <property type="project" value="UniProtKB-ARBA"/>
</dbReference>
<dbReference type="FunFam" id="3.40.50.720:FF:000047">
    <property type="entry name" value="NADP-dependent L-serine/L-allo-threonine dehydrogenase"/>
    <property type="match status" value="1"/>
</dbReference>
<dbReference type="SMART" id="SM00822">
    <property type="entry name" value="PKS_KR"/>
    <property type="match status" value="1"/>
</dbReference>
<proteinExistence type="predicted"/>
<dbReference type="InterPro" id="IPR013120">
    <property type="entry name" value="FAR_NAD-bd"/>
</dbReference>
<dbReference type="InterPro" id="IPR036291">
    <property type="entry name" value="NAD(P)-bd_dom_sf"/>
</dbReference>
<dbReference type="InterPro" id="IPR020845">
    <property type="entry name" value="AMP-binding_CS"/>
</dbReference>
<dbReference type="Gene3D" id="3.30.300.30">
    <property type="match status" value="1"/>
</dbReference>
<dbReference type="SUPFAM" id="SSF51735">
    <property type="entry name" value="NAD(P)-binding Rossmann-fold domains"/>
    <property type="match status" value="2"/>
</dbReference>
<dbReference type="PROSITE" id="PS00455">
    <property type="entry name" value="AMP_BINDING"/>
    <property type="match status" value="1"/>
</dbReference>
<dbReference type="InterPro" id="IPR036736">
    <property type="entry name" value="ACP-like_sf"/>
</dbReference>
<dbReference type="Gene3D" id="1.10.1200.10">
    <property type="entry name" value="ACP-like"/>
    <property type="match status" value="1"/>
</dbReference>
<keyword evidence="4" id="KW-0812">Transmembrane</keyword>
<protein>
    <submittedName>
        <fullName evidence="6">Polyketide synthase hetM</fullName>
    </submittedName>
</protein>
<dbReference type="InterPro" id="IPR009081">
    <property type="entry name" value="PP-bd_ACP"/>
</dbReference>
<dbReference type="eggNOG" id="KOG1178">
    <property type="taxonomic scope" value="Eukaryota"/>
</dbReference>
<dbReference type="InterPro" id="IPR042099">
    <property type="entry name" value="ANL_N_sf"/>
</dbReference>
<keyword evidence="4" id="KW-1133">Transmembrane helix</keyword>
<keyword evidence="2" id="KW-0597">Phosphoprotein</keyword>
<name>A0A0L0DSA2_THETB</name>
<dbReference type="Gene3D" id="3.40.50.720">
    <property type="entry name" value="NAD(P)-binding Rossmann-like Domain"/>
    <property type="match status" value="2"/>
</dbReference>
<dbReference type="Gene3D" id="3.40.50.12780">
    <property type="entry name" value="N-terminal domain of ligase-like"/>
    <property type="match status" value="1"/>
</dbReference>
<dbReference type="InterPro" id="IPR020904">
    <property type="entry name" value="Sc_DH/Rdtase_CS"/>
</dbReference>
<dbReference type="Pfam" id="PF07993">
    <property type="entry name" value="NAD_binding_4"/>
    <property type="match status" value="1"/>
</dbReference>
<dbReference type="RefSeq" id="XP_013753149.1">
    <property type="nucleotide sequence ID" value="XM_013897695.1"/>
</dbReference>
<dbReference type="InterPro" id="IPR045851">
    <property type="entry name" value="AMP-bd_C_sf"/>
</dbReference>
<dbReference type="PROSITE" id="PS50075">
    <property type="entry name" value="CARRIER"/>
    <property type="match status" value="1"/>
</dbReference>
<evidence type="ECO:0000256" key="2">
    <source>
        <dbReference type="ARBA" id="ARBA00022553"/>
    </source>
</evidence>
<dbReference type="InterPro" id="IPR000873">
    <property type="entry name" value="AMP-dep_synth/lig_dom"/>
</dbReference>
<reference evidence="6 7" key="1">
    <citation type="submission" date="2010-05" db="EMBL/GenBank/DDBJ databases">
        <title>The Genome Sequence of Thecamonas trahens ATCC 50062.</title>
        <authorList>
            <consortium name="The Broad Institute Genome Sequencing Platform"/>
            <person name="Russ C."/>
            <person name="Cuomo C."/>
            <person name="Shea T."/>
            <person name="Young S.K."/>
            <person name="Zeng Q."/>
            <person name="Koehrsen M."/>
            <person name="Haas B."/>
            <person name="Borodovsky M."/>
            <person name="Guigo R."/>
            <person name="Alvarado L."/>
            <person name="Berlin A."/>
            <person name="Bochicchio J."/>
            <person name="Borenstein D."/>
            <person name="Chapman S."/>
            <person name="Chen Z."/>
            <person name="Freedman E."/>
            <person name="Gellesch M."/>
            <person name="Goldberg J."/>
            <person name="Griggs A."/>
            <person name="Gujja S."/>
            <person name="Heilman E."/>
            <person name="Heiman D."/>
            <person name="Hepburn T."/>
            <person name="Howarth C."/>
            <person name="Jen D."/>
            <person name="Larson L."/>
            <person name="Mehta T."/>
            <person name="Park D."/>
            <person name="Pearson M."/>
            <person name="Roberts A."/>
            <person name="Saif S."/>
            <person name="Shenoy N."/>
            <person name="Sisk P."/>
            <person name="Stolte C."/>
            <person name="Sykes S."/>
            <person name="Thomson T."/>
            <person name="Walk T."/>
            <person name="White J."/>
            <person name="Yandava C."/>
            <person name="Burger G."/>
            <person name="Gray M.W."/>
            <person name="Holland P.W.H."/>
            <person name="King N."/>
            <person name="Lang F.B.F."/>
            <person name="Roger A.J."/>
            <person name="Ruiz-Trillo I."/>
            <person name="Lander E."/>
            <person name="Nusbaum C."/>
        </authorList>
    </citation>
    <scope>NUCLEOTIDE SEQUENCE [LARGE SCALE GENOMIC DNA]</scope>
    <source>
        <strain evidence="6 7">ATCC 50062</strain>
    </source>
</reference>
<keyword evidence="4" id="KW-0472">Membrane</keyword>
<evidence type="ECO:0000256" key="3">
    <source>
        <dbReference type="ARBA" id="ARBA00023002"/>
    </source>
</evidence>
<dbReference type="PRINTS" id="PR00081">
    <property type="entry name" value="GDHRDH"/>
</dbReference>
<keyword evidence="3" id="KW-0560">Oxidoreductase</keyword>
<keyword evidence="1" id="KW-0596">Phosphopantetheine</keyword>
<accession>A0A0L0DSA2</accession>
<dbReference type="Pfam" id="PF00550">
    <property type="entry name" value="PP-binding"/>
    <property type="match status" value="1"/>
</dbReference>
<dbReference type="PANTHER" id="PTHR44845">
    <property type="entry name" value="CARRIER DOMAIN-CONTAINING PROTEIN"/>
    <property type="match status" value="1"/>
</dbReference>
<dbReference type="STRING" id="461836.A0A0L0DSA2"/>
<dbReference type="EMBL" id="GL349497">
    <property type="protein sequence ID" value="KNC55219.1"/>
    <property type="molecule type" value="Genomic_DNA"/>
</dbReference>
<dbReference type="SUPFAM" id="SSF56801">
    <property type="entry name" value="Acetyl-CoA synthetase-like"/>
    <property type="match status" value="1"/>
</dbReference>
<dbReference type="PANTHER" id="PTHR44845:SF6">
    <property type="entry name" value="BETA-ALANINE-ACTIVATING ENZYME"/>
    <property type="match status" value="1"/>
</dbReference>
<keyword evidence="7" id="KW-1185">Reference proteome</keyword>
<organism evidence="6 7">
    <name type="scientific">Thecamonas trahens ATCC 50062</name>
    <dbReference type="NCBI Taxonomy" id="461836"/>
    <lineage>
        <taxon>Eukaryota</taxon>
        <taxon>Apusozoa</taxon>
        <taxon>Apusomonadida</taxon>
        <taxon>Apusomonadidae</taxon>
        <taxon>Thecamonas</taxon>
    </lineage>
</organism>
<dbReference type="Proteomes" id="UP000054408">
    <property type="component" value="Unassembled WGS sequence"/>
</dbReference>
<evidence type="ECO:0000256" key="4">
    <source>
        <dbReference type="SAM" id="Phobius"/>
    </source>
</evidence>
<sequence>MPLTAARSDAEVRGTLHDMFVAQAEATPERMALVDGLGSLTYGELATRAEYLASHLAALGVARDTAVGLYLRKSSAYMVALMAALMAGGAFFVIEVASPRPLLKHMLATVAPPVVITDAELEPTLIEALDGAECSPVVIEYEAHGPSVDKWMARLSELVAAQGLTPLPADKRVPVDRDALAFVSASSGTTGMPKAILNPHHAPVTSYIWRWSLAGGDYTPLPGRNGYVVAANVFYIWESIRPLLRGGTLLSIPNSIIYDFPALVSYLEEHDVSEMLFTPSLIESLLASYDMDALRALFAGFAIVWLNGEVVTRKLLATLESVLPDSCALYNLYSISECHEVAALNLRKPELLADSPAVAPVGFPADTAHCHILDSETLAPVAPGEAGELFVSGPVLARGYSSPALTAERFPPNPFALADAGGEFVGNTHDDVRCDYTDRMYKTGDRVRLLPNGCLEVLGRCNFFVKIRGYSVTLSAIESALLESLALASAVVVADGAEGEDKRLAAYLVVTDESVAPPGKHLPTAADIDSTTGAAPALRAALADVLPDYMIPSVWLLLDDLPINSVSGKLDRKALPELPSRAQVPPLPPIVPQGAASLGMAETEAVLCAIWDHVLSLPAGTVTANDSFFDLGGHSLAAAQLLYQYERILGGKLAMTALYAEPGLAAHAAALSGKAGPIGIADAQPWVDDAKLFNSNPLDVVKTPQWTGISSARGILLTGATGFLGSSILAQLIHDKTDAEVIFVVVRPRSESPGDTRTAMMGAFDTYALDVRALDRALNTGRVVVVEGDLSSEEPRAGKGLLRPEVLESVVPRVDVIIHCAAWVNLVLPYDLLRGANVLGTLAVATLASAAGATLHYISTNGIFPPAASGALAETREIGGLEATLVSTSGYGQTKWAAEQLVWAAADAGVPVSVYRPGNLGGSSVSGCVNPADSQVLIWLGILHTACAPLLDEWEVELTPVDYAARLVIGLGSEPSSAGAAFNVVHPSPVSGTEWNAWLSAAAGVALEYVSYGEWRARVLAAAAGAGPSSMLSQVAAWVASLQSAAELVDVPRLATGATASHEAAHLADAGRRRGLGRALVAKYVANMAARGWLPVGAGSAPLAGKVALVTGASSGIGRATAQALAAAGAAVMFAARSEEKLAAAVAEARGRVACVGMDVTSQASVEAGVAATVAAFGPVDILVNCAGVMYFTHMASVCIDDWMRTIDVNCKGTTLTIGTVLPSMLERGSGHVVNISSDAGRKVFPGLSVYSASKFYVEALSQGLRVETANTGIRVTSIQPGNVATPLLGLSTDASAVEQYGAPSGAKVLEPEDVARSIVYAVTQPEWVGVNEVLIEPREEPA</sequence>
<feature type="transmembrane region" description="Helical" evidence="4">
    <location>
        <begin position="76"/>
        <end position="94"/>
    </location>
</feature>
<dbReference type="eggNOG" id="KOG1205">
    <property type="taxonomic scope" value="Eukaryota"/>
</dbReference>
<gene>
    <name evidence="6" type="ORF">AMSG_10846</name>
</gene>
<dbReference type="Pfam" id="PF00501">
    <property type="entry name" value="AMP-binding"/>
    <property type="match status" value="1"/>
</dbReference>
<dbReference type="OrthoDB" id="408177at2759"/>
<dbReference type="InterPro" id="IPR057326">
    <property type="entry name" value="KR_dom"/>
</dbReference>
<dbReference type="PROSITE" id="PS00061">
    <property type="entry name" value="ADH_SHORT"/>
    <property type="match status" value="1"/>
</dbReference>
<dbReference type="GeneID" id="25568965"/>
<evidence type="ECO:0000313" key="7">
    <source>
        <dbReference type="Proteomes" id="UP000054408"/>
    </source>
</evidence>
<dbReference type="InterPro" id="IPR002347">
    <property type="entry name" value="SDR_fam"/>
</dbReference>
<dbReference type="PRINTS" id="PR00080">
    <property type="entry name" value="SDRFAMILY"/>
</dbReference>
<evidence type="ECO:0000259" key="5">
    <source>
        <dbReference type="PROSITE" id="PS50075"/>
    </source>
</evidence>
<dbReference type="SUPFAM" id="SSF47336">
    <property type="entry name" value="ACP-like"/>
    <property type="match status" value="1"/>
</dbReference>
<evidence type="ECO:0000256" key="1">
    <source>
        <dbReference type="ARBA" id="ARBA00022450"/>
    </source>
</evidence>